<dbReference type="GO" id="GO:0003723">
    <property type="term" value="F:RNA binding"/>
    <property type="evidence" value="ECO:0007669"/>
    <property type="project" value="UniProtKB-UniRule"/>
</dbReference>
<reference evidence="4" key="2">
    <citation type="submission" date="2020-05" db="UniProtKB">
        <authorList>
            <consortium name="EnsemblMetazoa"/>
        </authorList>
    </citation>
    <scope>IDENTIFICATION</scope>
    <source>
        <strain evidence="4">A-37</strain>
    </source>
</reference>
<feature type="domain" description="RRM" evidence="3">
    <location>
        <begin position="27"/>
        <end position="96"/>
    </location>
</feature>
<dbReference type="InterPro" id="IPR035437">
    <property type="entry name" value="SNase_OB-fold_sf"/>
</dbReference>
<dbReference type="PANTHER" id="PTHR22948:SF76">
    <property type="entry name" value="FI20010P1-RELATED"/>
    <property type="match status" value="1"/>
</dbReference>
<dbReference type="STRING" id="139723.A0A182MLK7"/>
<dbReference type="PANTHER" id="PTHR22948">
    <property type="entry name" value="TUDOR DOMAIN CONTAINING PROTEIN"/>
    <property type="match status" value="1"/>
</dbReference>
<reference evidence="5" key="1">
    <citation type="submission" date="2013-09" db="EMBL/GenBank/DDBJ databases">
        <title>The Genome Sequence of Anopheles culicifacies species A.</title>
        <authorList>
            <consortium name="The Broad Institute Genomics Platform"/>
            <person name="Neafsey D.E."/>
            <person name="Besansky N."/>
            <person name="Howell P."/>
            <person name="Walton C."/>
            <person name="Young S.K."/>
            <person name="Zeng Q."/>
            <person name="Gargeya S."/>
            <person name="Fitzgerald M."/>
            <person name="Haas B."/>
            <person name="Abouelleil A."/>
            <person name="Allen A.W."/>
            <person name="Alvarado L."/>
            <person name="Arachchi H.M."/>
            <person name="Berlin A.M."/>
            <person name="Chapman S.B."/>
            <person name="Gainer-Dewar J."/>
            <person name="Goldberg J."/>
            <person name="Griggs A."/>
            <person name="Gujja S."/>
            <person name="Hansen M."/>
            <person name="Howarth C."/>
            <person name="Imamovic A."/>
            <person name="Ireland A."/>
            <person name="Larimer J."/>
            <person name="McCowan C."/>
            <person name="Murphy C."/>
            <person name="Pearson M."/>
            <person name="Poon T.W."/>
            <person name="Priest M."/>
            <person name="Roberts A."/>
            <person name="Saif S."/>
            <person name="Shea T."/>
            <person name="Sisk P."/>
            <person name="Sykes S."/>
            <person name="Wortman J."/>
            <person name="Nusbaum C."/>
            <person name="Birren B."/>
        </authorList>
    </citation>
    <scope>NUCLEOTIDE SEQUENCE [LARGE SCALE GENOMIC DNA]</scope>
    <source>
        <strain evidence="5">A-37</strain>
    </source>
</reference>
<dbReference type="SUPFAM" id="SSF63748">
    <property type="entry name" value="Tudor/PWWP/MBT"/>
    <property type="match status" value="2"/>
</dbReference>
<dbReference type="InterPro" id="IPR000504">
    <property type="entry name" value="RRM_dom"/>
</dbReference>
<dbReference type="Proteomes" id="UP000075883">
    <property type="component" value="Unassembled WGS sequence"/>
</dbReference>
<dbReference type="SMART" id="SM00333">
    <property type="entry name" value="TUDOR"/>
    <property type="match status" value="2"/>
</dbReference>
<accession>A0A182MLK7</accession>
<dbReference type="EnsemblMetazoa" id="ACUA021207-RA">
    <property type="protein sequence ID" value="ACUA021207-PA"/>
    <property type="gene ID" value="ACUA021207"/>
</dbReference>
<dbReference type="Pfam" id="PF00076">
    <property type="entry name" value="RRM_1"/>
    <property type="match status" value="1"/>
</dbReference>
<dbReference type="GO" id="GO:0005737">
    <property type="term" value="C:cytoplasm"/>
    <property type="evidence" value="ECO:0007669"/>
    <property type="project" value="UniProtKB-ARBA"/>
</dbReference>
<dbReference type="AlphaFoldDB" id="A0A182MLK7"/>
<evidence type="ECO:0000256" key="2">
    <source>
        <dbReference type="PROSITE-ProRule" id="PRU00176"/>
    </source>
</evidence>
<dbReference type="InterPro" id="IPR012677">
    <property type="entry name" value="Nucleotide-bd_a/b_plait_sf"/>
</dbReference>
<dbReference type="InterPro" id="IPR002999">
    <property type="entry name" value="Tudor"/>
</dbReference>
<keyword evidence="5" id="KW-1185">Reference proteome</keyword>
<dbReference type="InterPro" id="IPR013087">
    <property type="entry name" value="Znf_C2H2_type"/>
</dbReference>
<dbReference type="InterPro" id="IPR050621">
    <property type="entry name" value="Tudor_domain_containing"/>
</dbReference>
<name>A0A182MLK7_9DIPT</name>
<protein>
    <recommendedName>
        <fullName evidence="3">RRM domain-containing protein</fullName>
    </recommendedName>
</protein>
<organism evidence="4 5">
    <name type="scientific">Anopheles culicifacies</name>
    <dbReference type="NCBI Taxonomy" id="139723"/>
    <lineage>
        <taxon>Eukaryota</taxon>
        <taxon>Metazoa</taxon>
        <taxon>Ecdysozoa</taxon>
        <taxon>Arthropoda</taxon>
        <taxon>Hexapoda</taxon>
        <taxon>Insecta</taxon>
        <taxon>Pterygota</taxon>
        <taxon>Neoptera</taxon>
        <taxon>Endopterygota</taxon>
        <taxon>Diptera</taxon>
        <taxon>Nematocera</taxon>
        <taxon>Culicoidea</taxon>
        <taxon>Culicidae</taxon>
        <taxon>Anophelinae</taxon>
        <taxon>Anopheles</taxon>
        <taxon>culicifacies species complex</taxon>
    </lineage>
</organism>
<evidence type="ECO:0000259" key="3">
    <source>
        <dbReference type="PROSITE" id="PS50102"/>
    </source>
</evidence>
<keyword evidence="1 2" id="KW-0694">RNA-binding</keyword>
<dbReference type="InterPro" id="IPR035979">
    <property type="entry name" value="RBD_domain_sf"/>
</dbReference>
<evidence type="ECO:0000313" key="5">
    <source>
        <dbReference type="Proteomes" id="UP000075883"/>
    </source>
</evidence>
<dbReference type="PROSITE" id="PS50102">
    <property type="entry name" value="RRM"/>
    <property type="match status" value="1"/>
</dbReference>
<dbReference type="Pfam" id="PF00567">
    <property type="entry name" value="TUDOR"/>
    <property type="match status" value="2"/>
</dbReference>
<dbReference type="PROSITE" id="PS00028">
    <property type="entry name" value="ZINC_FINGER_C2H2_1"/>
    <property type="match status" value="1"/>
</dbReference>
<dbReference type="SMART" id="SM00360">
    <property type="entry name" value="RRM"/>
    <property type="match status" value="1"/>
</dbReference>
<evidence type="ECO:0000256" key="1">
    <source>
        <dbReference type="ARBA" id="ARBA00022884"/>
    </source>
</evidence>
<dbReference type="SUPFAM" id="SSF54928">
    <property type="entry name" value="RNA-binding domain, RBD"/>
    <property type="match status" value="1"/>
</dbReference>
<dbReference type="Gene3D" id="2.30.30.140">
    <property type="match status" value="2"/>
</dbReference>
<dbReference type="SUPFAM" id="SSF144232">
    <property type="entry name" value="HIT/MYND zinc finger-like"/>
    <property type="match status" value="1"/>
</dbReference>
<dbReference type="CDD" id="cd00590">
    <property type="entry name" value="RRM_SF"/>
    <property type="match status" value="1"/>
</dbReference>
<dbReference type="VEuPathDB" id="VectorBase:ACUA021207"/>
<dbReference type="EMBL" id="AXCM01001425">
    <property type="status" value="NOT_ANNOTATED_CDS"/>
    <property type="molecule type" value="Genomic_DNA"/>
</dbReference>
<evidence type="ECO:0000313" key="4">
    <source>
        <dbReference type="EnsemblMetazoa" id="ACUA021207-PA"/>
    </source>
</evidence>
<proteinExistence type="predicted"/>
<sequence length="693" mass="78281">MAAKVDGVDPASAESWQLDHPEEDQTKKILLRNVADLTVAGIRRLCSVYGTVVDAFKTNTPGLAFVEFSNETEAALAVRQLNMKLGFNYNADLAMPRETLPNVTIVSSNGEESRTLLTDENWEQASIKRRFNMGFSLPLVINFPAQQSLATSGNYRAVEGDLRRTDPELFFRIYKVQELFETPKTLEYDPTEMQERVDVLKKAYPNEQNQFDGKCFTYRGLNEQERDRFDISYCVVCKGYGFSHCKDCGTSYCSVTHQRQHSEKHKSICLLYGSTELIADKDVREMVASETAPIHVLTRDALPAKLQVFITAILTPDRIYVRSAEAAANEEYVQTLGEFASAGINATAVLNTRQPAEGDIYLALYEPLGVYGRVLVADVGPDMSKCVFIDHGMVTYVSNDALLLIDDPKLMYRKVLVYKVCLTDITDEQGDREKAVQYLISLKNRPLRMNYRLEANNIVDVKLQTPEGESVNEAINKLIKILPINNIRNESYVMYKDLSQSEPAVGENKQIMILNRTTILLDSRVTWIAMEDLPYLKNLQAMLECYGKKVTEFQQSYLPREGEMCLVQCLKRWYRGVCYETAGDGKPAIFLCDFGSMMLVDLTNIRKLPTQLATKMVRTHDGTVAHLENAKLEGITLDAMFLDIYLPENEPVAVDISQSTTMKGLPGVQEKETNTILSIHELDNFLKSRNMNL</sequence>
<dbReference type="Gene3D" id="3.30.70.330">
    <property type="match status" value="1"/>
</dbReference>
<dbReference type="Gene3D" id="2.40.50.90">
    <property type="match status" value="1"/>
</dbReference>